<evidence type="ECO:0000259" key="3">
    <source>
        <dbReference type="PROSITE" id="PS50943"/>
    </source>
</evidence>
<proteinExistence type="predicted"/>
<dbReference type="AlphaFoldDB" id="A0A451A3E8"/>
<dbReference type="SMART" id="SM00530">
    <property type="entry name" value="HTH_XRE"/>
    <property type="match status" value="1"/>
</dbReference>
<dbReference type="InterPro" id="IPR001387">
    <property type="entry name" value="Cro/C1-type_HTH"/>
</dbReference>
<name>A0A451A3E8_9GAMM</name>
<feature type="region of interest" description="Disordered" evidence="1">
    <location>
        <begin position="226"/>
        <end position="262"/>
    </location>
</feature>
<evidence type="ECO:0000313" key="4">
    <source>
        <dbReference type="EMBL" id="VFK57228.1"/>
    </source>
</evidence>
<evidence type="ECO:0000313" key="6">
    <source>
        <dbReference type="EMBL" id="VFK65244.1"/>
    </source>
</evidence>
<dbReference type="Pfam" id="PF13464">
    <property type="entry name" value="RodZ_C"/>
    <property type="match status" value="1"/>
</dbReference>
<feature type="transmembrane region" description="Helical" evidence="2">
    <location>
        <begin position="124"/>
        <end position="145"/>
    </location>
</feature>
<dbReference type="GO" id="GO:0003677">
    <property type="term" value="F:DNA binding"/>
    <property type="evidence" value="ECO:0007669"/>
    <property type="project" value="InterPro"/>
</dbReference>
<evidence type="ECO:0000256" key="1">
    <source>
        <dbReference type="SAM" id="MobiDB-lite"/>
    </source>
</evidence>
<accession>A0A451A3E8</accession>
<dbReference type="EMBL" id="CAADFX010000128">
    <property type="protein sequence ID" value="VFK60557.1"/>
    <property type="molecule type" value="Genomic_DNA"/>
</dbReference>
<sequence length="422" mass="46891">MITSQTDNPAVVPMDEESTVVPPMDEENKGPGRRLREARQMRNLSINDVAARLRLSPTTIYNLEKGHYDKLHGPAFIRGYLNAYARLLNIASSPILDAFDQRNLAPPVLTWDVASRSQIRSNHIFVRIATYLIILTLVSLVFSWWRTTITPSDYARSGYQDFSTLLELEQFLNQELNRKPHEGMKFALNNHMDSLSQESLPHAMEEADVDAKDGMSTNRVLPEIGQNGAVIGSTPPTTGNLPEPAPVADRPVNSPASEEDNYSATEETILITVNQEPSETSQSEVIIASTSPTTEDFSQPMAATDMSVDFSAPQEDSFSSIQEATNDITEAISPTIPKVNHLVVHLSNDSWMEIYDGLGERLYYQLGLSGQTYEFQGSSPFQVTLGYAHAAKITYNGELFDHTPYIEKELAEFSVGSMNLPR</sequence>
<evidence type="ECO:0000313" key="5">
    <source>
        <dbReference type="EMBL" id="VFK60557.1"/>
    </source>
</evidence>
<dbReference type="InterPro" id="IPR050400">
    <property type="entry name" value="Bact_Cytoskel_RodZ"/>
</dbReference>
<evidence type="ECO:0000256" key="2">
    <source>
        <dbReference type="SAM" id="Phobius"/>
    </source>
</evidence>
<feature type="domain" description="HTH cro/C1-type" evidence="3">
    <location>
        <begin position="35"/>
        <end position="68"/>
    </location>
</feature>
<feature type="region of interest" description="Disordered" evidence="1">
    <location>
        <begin position="1"/>
        <end position="32"/>
    </location>
</feature>
<dbReference type="CDD" id="cd00093">
    <property type="entry name" value="HTH_XRE"/>
    <property type="match status" value="1"/>
</dbReference>
<keyword evidence="2" id="KW-0472">Membrane</keyword>
<dbReference type="Pfam" id="PF13413">
    <property type="entry name" value="HTH_25"/>
    <property type="match status" value="1"/>
</dbReference>
<dbReference type="EMBL" id="CAADFY010000108">
    <property type="protein sequence ID" value="VFK57228.1"/>
    <property type="molecule type" value="Genomic_DNA"/>
</dbReference>
<dbReference type="InterPro" id="IPR010982">
    <property type="entry name" value="Lambda_DNA-bd_dom_sf"/>
</dbReference>
<reference evidence="5" key="1">
    <citation type="submission" date="2019-02" db="EMBL/GenBank/DDBJ databases">
        <authorList>
            <person name="Gruber-Vodicka R. H."/>
            <person name="Seah K. B. B."/>
        </authorList>
    </citation>
    <scope>NUCLEOTIDE SEQUENCE</scope>
    <source>
        <strain evidence="5">BECK_BY1</strain>
        <strain evidence="6">BECK_BY2</strain>
        <strain evidence="4">BECK_BY3</strain>
    </source>
</reference>
<dbReference type="EMBL" id="CAADFV010000104">
    <property type="protein sequence ID" value="VFK65244.1"/>
    <property type="molecule type" value="Genomic_DNA"/>
</dbReference>
<gene>
    <name evidence="5" type="ORF">BECKTUN1418D_GA0071000_11284</name>
    <name evidence="6" type="ORF">BECKTUN1418E_GA0071001_11044</name>
    <name evidence="4" type="ORF">BECKTUN1418F_GA0071002_11084</name>
</gene>
<organism evidence="5">
    <name type="scientific">Candidatus Kentrum sp. TUN</name>
    <dbReference type="NCBI Taxonomy" id="2126343"/>
    <lineage>
        <taxon>Bacteria</taxon>
        <taxon>Pseudomonadati</taxon>
        <taxon>Pseudomonadota</taxon>
        <taxon>Gammaproteobacteria</taxon>
        <taxon>Candidatus Kentrum</taxon>
    </lineage>
</organism>
<dbReference type="PANTHER" id="PTHR34475:SF1">
    <property type="entry name" value="CYTOSKELETON PROTEIN RODZ"/>
    <property type="match status" value="1"/>
</dbReference>
<dbReference type="SUPFAM" id="SSF47413">
    <property type="entry name" value="lambda repressor-like DNA-binding domains"/>
    <property type="match status" value="1"/>
</dbReference>
<dbReference type="PROSITE" id="PS50943">
    <property type="entry name" value="HTH_CROC1"/>
    <property type="match status" value="1"/>
</dbReference>
<dbReference type="Gene3D" id="1.10.260.40">
    <property type="entry name" value="lambda repressor-like DNA-binding domains"/>
    <property type="match status" value="1"/>
</dbReference>
<dbReference type="InterPro" id="IPR025194">
    <property type="entry name" value="RodZ-like_C"/>
</dbReference>
<keyword evidence="2" id="KW-1133">Transmembrane helix</keyword>
<protein>
    <submittedName>
        <fullName evidence="5">Protein RodZ, contains Xre-like HTH and DUF4115 domains</fullName>
    </submittedName>
</protein>
<dbReference type="PANTHER" id="PTHR34475">
    <property type="match status" value="1"/>
</dbReference>
<keyword evidence="2" id="KW-0812">Transmembrane</keyword>